<dbReference type="GO" id="GO:0015074">
    <property type="term" value="P:DNA integration"/>
    <property type="evidence" value="ECO:0007669"/>
    <property type="project" value="InterPro"/>
</dbReference>
<dbReference type="SUPFAM" id="SSF56349">
    <property type="entry name" value="DNA breaking-rejoining enzymes"/>
    <property type="match status" value="1"/>
</dbReference>
<keyword evidence="1" id="KW-0233">DNA recombination</keyword>
<feature type="region of interest" description="Disordered" evidence="2">
    <location>
        <begin position="453"/>
        <end position="474"/>
    </location>
</feature>
<dbReference type="AlphaFoldDB" id="A0A9P1DFL4"/>
<dbReference type="CDD" id="cd06257">
    <property type="entry name" value="DnaJ"/>
    <property type="match status" value="1"/>
</dbReference>
<feature type="region of interest" description="Disordered" evidence="2">
    <location>
        <begin position="100"/>
        <end position="124"/>
    </location>
</feature>
<dbReference type="GO" id="GO:0003677">
    <property type="term" value="F:DNA binding"/>
    <property type="evidence" value="ECO:0007669"/>
    <property type="project" value="InterPro"/>
</dbReference>
<comment type="caution">
    <text evidence="4">The sequence shown here is derived from an EMBL/GenBank/DDBJ whole genome shotgun (WGS) entry which is preliminary data.</text>
</comment>
<dbReference type="EMBL" id="CAMXCT030004458">
    <property type="protein sequence ID" value="CAL4796485.1"/>
    <property type="molecule type" value="Genomic_DNA"/>
</dbReference>
<dbReference type="InterPro" id="IPR036869">
    <property type="entry name" value="J_dom_sf"/>
</dbReference>
<dbReference type="PROSITE" id="PS50076">
    <property type="entry name" value="DNAJ_2"/>
    <property type="match status" value="1"/>
</dbReference>
<dbReference type="GO" id="GO:0006310">
    <property type="term" value="P:DNA recombination"/>
    <property type="evidence" value="ECO:0007669"/>
    <property type="project" value="UniProtKB-KW"/>
</dbReference>
<keyword evidence="6" id="KW-1185">Reference proteome</keyword>
<dbReference type="SUPFAM" id="SSF46565">
    <property type="entry name" value="Chaperone J-domain"/>
    <property type="match status" value="1"/>
</dbReference>
<dbReference type="OrthoDB" id="71417at2759"/>
<dbReference type="EMBL" id="CAMXCT010004458">
    <property type="protein sequence ID" value="CAI4009173.1"/>
    <property type="molecule type" value="Genomic_DNA"/>
</dbReference>
<evidence type="ECO:0000259" key="3">
    <source>
        <dbReference type="PROSITE" id="PS50076"/>
    </source>
</evidence>
<evidence type="ECO:0000313" key="6">
    <source>
        <dbReference type="Proteomes" id="UP001152797"/>
    </source>
</evidence>
<evidence type="ECO:0000313" key="4">
    <source>
        <dbReference type="EMBL" id="CAI4009173.1"/>
    </source>
</evidence>
<dbReference type="Proteomes" id="UP001152797">
    <property type="component" value="Unassembled WGS sequence"/>
</dbReference>
<reference evidence="5 6" key="2">
    <citation type="submission" date="2024-05" db="EMBL/GenBank/DDBJ databases">
        <authorList>
            <person name="Chen Y."/>
            <person name="Shah S."/>
            <person name="Dougan E. K."/>
            <person name="Thang M."/>
            <person name="Chan C."/>
        </authorList>
    </citation>
    <scope>NUCLEOTIDE SEQUENCE [LARGE SCALE GENOMIC DNA]</scope>
</reference>
<evidence type="ECO:0000313" key="5">
    <source>
        <dbReference type="EMBL" id="CAL4796485.1"/>
    </source>
</evidence>
<protein>
    <submittedName>
        <fullName evidence="5">Tyr recombinase domain-containing protein</fullName>
    </submittedName>
</protein>
<dbReference type="InterPro" id="IPR011010">
    <property type="entry name" value="DNA_brk_join_enz"/>
</dbReference>
<sequence length="1045" mass="116094">MAPLQSRVNQLLHDLGLAPQETLKADASAIAAAVGLETPESVLDVVNSAERALYATDSAGNKRQKLAEAPSSSAKAFSDPSVELIGSVYVPRGRDRLKLGSDIDKGAKSKTGFDKGKPKSDGEGSLAAVARAALKKEQLPGAFSASFSKIMGIPNRATTTELKDAFTRRAAALHPDSPTGDAKSFANLVKAFKTLVNSRQPEEHCEGPGGQWITTAGLLLLLLRGVGPDEWKGVLACVSDECLKEVYDMASGGGAQIQRFLSEMPQLQATRRMLPSAACQVGFYKSTEGYKSHFEFHGLTVSTFGTSCLQTALVHHGDLMLAISSMEKAFSHTKDLDRSAMAMKILQNSIPVYFQAYVPLSPTGRQEQKGIYTPFMTSLNAVLNLKTSLQAALVDSSCKFPERRQRAWAQVSAARSDVEAQRSRPVKDFCEKVKQAMAQEQMRRRAPAVMEAVPAKQSRQVEGKPAEKCAPQRTSRKRLAKAIGQNFSQQAQTEIGQWKTYLQEERGLSRGSAGRLGVLILRALQWLIDQEGVERQTVSVADLLRGPELEGANVALRYTSWLEREQEASKSYVSNVFNALVLLATFLWCSKWRAGEAHDCSSRSGALEALRRGWARVKPHVSSRRFLRCESDYALKPQDCCESFRADMQAFEESLTQLSFQQTCSVLTKSTAKIHRRNILSAMGWLKEFGANYGAEFEMQLKALVPNPEAEGAQVAFSFLSWLRNDRSCSPKTEMFVLNTFKRLAKYLYKSEQPASGRSRPSEKHFGHLGVMRELQALEHQVSHRAKSAKPSSDINRKWLDWPFFLEAVERLRAECRPLTSQGKKRAPGAIAKSWQRYLLCKMMSVIPDRQRTFRELEMGRTFVQVPMSQFDRTFALEAAEMEAAGVKCEEIWAIKHSSEDYKTGSTYGERPLLPLGPGLSREVDEFVGKWRVHLCKGNHQFLFCRKDGFPLAERDIWFLLTQAMRRVAGKAVNPHLVRDMVVTHVRSQDVSYKQLESLALYMGHSVKQQQSTYDKRSKAQKVSPAVSLLNTIASSASSTSGARM</sequence>
<feature type="domain" description="J" evidence="3">
    <location>
        <begin position="146"/>
        <end position="200"/>
    </location>
</feature>
<dbReference type="EMBL" id="CAMXCT020004458">
    <property type="protein sequence ID" value="CAL1162548.1"/>
    <property type="molecule type" value="Genomic_DNA"/>
</dbReference>
<dbReference type="InterPro" id="IPR013762">
    <property type="entry name" value="Integrase-like_cat_sf"/>
</dbReference>
<dbReference type="Gene3D" id="1.10.287.110">
    <property type="entry name" value="DnaJ domain"/>
    <property type="match status" value="1"/>
</dbReference>
<dbReference type="InterPro" id="IPR001623">
    <property type="entry name" value="DnaJ_domain"/>
</dbReference>
<name>A0A9P1DFL4_9DINO</name>
<accession>A0A9P1DFL4</accession>
<dbReference type="Gene3D" id="1.10.443.10">
    <property type="entry name" value="Intergrase catalytic core"/>
    <property type="match status" value="1"/>
</dbReference>
<evidence type="ECO:0000256" key="1">
    <source>
        <dbReference type="ARBA" id="ARBA00023172"/>
    </source>
</evidence>
<feature type="compositionally biased region" description="Basic and acidic residues" evidence="2">
    <location>
        <begin position="100"/>
        <end position="122"/>
    </location>
</feature>
<gene>
    <name evidence="4" type="ORF">C1SCF055_LOCUS34546</name>
</gene>
<organism evidence="4">
    <name type="scientific">Cladocopium goreaui</name>
    <dbReference type="NCBI Taxonomy" id="2562237"/>
    <lineage>
        <taxon>Eukaryota</taxon>
        <taxon>Sar</taxon>
        <taxon>Alveolata</taxon>
        <taxon>Dinophyceae</taxon>
        <taxon>Suessiales</taxon>
        <taxon>Symbiodiniaceae</taxon>
        <taxon>Cladocopium</taxon>
    </lineage>
</organism>
<evidence type="ECO:0000256" key="2">
    <source>
        <dbReference type="SAM" id="MobiDB-lite"/>
    </source>
</evidence>
<reference evidence="4" key="1">
    <citation type="submission" date="2022-10" db="EMBL/GenBank/DDBJ databases">
        <authorList>
            <person name="Chen Y."/>
            <person name="Dougan E. K."/>
            <person name="Chan C."/>
            <person name="Rhodes N."/>
            <person name="Thang M."/>
        </authorList>
    </citation>
    <scope>NUCLEOTIDE SEQUENCE</scope>
</reference>
<proteinExistence type="predicted"/>